<evidence type="ECO:0000256" key="2">
    <source>
        <dbReference type="SAM" id="MobiDB-lite"/>
    </source>
</evidence>
<feature type="chain" id="PRO_5026918757" evidence="3">
    <location>
        <begin position="24"/>
        <end position="194"/>
    </location>
</feature>
<keyword evidence="3" id="KW-0732">Signal</keyword>
<evidence type="ECO:0000256" key="3">
    <source>
        <dbReference type="SAM" id="SignalP"/>
    </source>
</evidence>
<evidence type="ECO:0000313" key="4">
    <source>
        <dbReference type="EMBL" id="GEU74361.1"/>
    </source>
</evidence>
<comment type="caution">
    <text evidence="4">The sequence shown here is derived from an EMBL/GenBank/DDBJ whole genome shotgun (WGS) entry which is preliminary data.</text>
</comment>
<feature type="compositionally biased region" description="Basic and acidic residues" evidence="2">
    <location>
        <begin position="177"/>
        <end position="187"/>
    </location>
</feature>
<keyword evidence="1" id="KW-0175">Coiled coil</keyword>
<name>A0A6L2MK49_TANCI</name>
<dbReference type="EMBL" id="BKCJ010006870">
    <property type="protein sequence ID" value="GEU74361.1"/>
    <property type="molecule type" value="Genomic_DNA"/>
</dbReference>
<evidence type="ECO:0000256" key="1">
    <source>
        <dbReference type="SAM" id="Coils"/>
    </source>
</evidence>
<gene>
    <name evidence="4" type="ORF">Tci_046339</name>
</gene>
<reference evidence="4" key="1">
    <citation type="journal article" date="2019" name="Sci. Rep.">
        <title>Draft genome of Tanacetum cinerariifolium, the natural source of mosquito coil.</title>
        <authorList>
            <person name="Yamashiro T."/>
            <person name="Shiraishi A."/>
            <person name="Satake H."/>
            <person name="Nakayama K."/>
        </authorList>
    </citation>
    <scope>NUCLEOTIDE SEQUENCE</scope>
</reference>
<dbReference type="AlphaFoldDB" id="A0A6L2MK49"/>
<accession>A0A6L2MK49</accession>
<protein>
    <submittedName>
        <fullName evidence="4">Uncharacterized protein</fullName>
    </submittedName>
</protein>
<sequence length="194" mass="20686">MAALALELGELLGAAAAAAEVEAVTVESEAGLEATIKTGEEAVETAEKAAELKVGLGARISKAVEGTIVDGLKGALKQLKGLSSKAGDALLLKMAIDQVPAEQRGSKEGKNIAKLAKEVAKELNENARKLKVDTPSKLPINKETHEAEMKKIKQQADSDKQHMMKITGILDEMNQLMKEHEGDKPHEEGEEENN</sequence>
<feature type="region of interest" description="Disordered" evidence="2">
    <location>
        <begin position="175"/>
        <end position="194"/>
    </location>
</feature>
<feature type="coiled-coil region" evidence="1">
    <location>
        <begin position="113"/>
        <end position="162"/>
    </location>
</feature>
<feature type="signal peptide" evidence="3">
    <location>
        <begin position="1"/>
        <end position="23"/>
    </location>
</feature>
<proteinExistence type="predicted"/>
<organism evidence="4">
    <name type="scientific">Tanacetum cinerariifolium</name>
    <name type="common">Dalmatian daisy</name>
    <name type="synonym">Chrysanthemum cinerariifolium</name>
    <dbReference type="NCBI Taxonomy" id="118510"/>
    <lineage>
        <taxon>Eukaryota</taxon>
        <taxon>Viridiplantae</taxon>
        <taxon>Streptophyta</taxon>
        <taxon>Embryophyta</taxon>
        <taxon>Tracheophyta</taxon>
        <taxon>Spermatophyta</taxon>
        <taxon>Magnoliopsida</taxon>
        <taxon>eudicotyledons</taxon>
        <taxon>Gunneridae</taxon>
        <taxon>Pentapetalae</taxon>
        <taxon>asterids</taxon>
        <taxon>campanulids</taxon>
        <taxon>Asterales</taxon>
        <taxon>Asteraceae</taxon>
        <taxon>Asteroideae</taxon>
        <taxon>Anthemideae</taxon>
        <taxon>Anthemidinae</taxon>
        <taxon>Tanacetum</taxon>
    </lineage>
</organism>